<organism evidence="1 2">
    <name type="scientific">Cryptotermes secundus</name>
    <dbReference type="NCBI Taxonomy" id="105785"/>
    <lineage>
        <taxon>Eukaryota</taxon>
        <taxon>Metazoa</taxon>
        <taxon>Ecdysozoa</taxon>
        <taxon>Arthropoda</taxon>
        <taxon>Hexapoda</taxon>
        <taxon>Insecta</taxon>
        <taxon>Pterygota</taxon>
        <taxon>Neoptera</taxon>
        <taxon>Polyneoptera</taxon>
        <taxon>Dictyoptera</taxon>
        <taxon>Blattodea</taxon>
        <taxon>Blattoidea</taxon>
        <taxon>Termitoidae</taxon>
        <taxon>Kalotermitidae</taxon>
        <taxon>Cryptotermitinae</taxon>
        <taxon>Cryptotermes</taxon>
    </lineage>
</organism>
<dbReference type="AlphaFoldDB" id="A0A2J7RAN8"/>
<gene>
    <name evidence="1" type="ORF">B7P43_G06201</name>
</gene>
<name>A0A2J7RAN8_9NEOP</name>
<dbReference type="EMBL" id="NEVH01006566">
    <property type="protein sequence ID" value="PNF37898.1"/>
    <property type="molecule type" value="Genomic_DNA"/>
</dbReference>
<sequence length="91" mass="10774">MEAAYISETLTASATFTRCNQTKPEFPANVRIKGENKELEMKTNEELSREVWREITWEERLKEMLNVIRKRLHGSQSAPLQWNVKHISWID</sequence>
<proteinExistence type="predicted"/>
<accession>A0A2J7RAN8</accession>
<dbReference type="Proteomes" id="UP000235965">
    <property type="component" value="Unassembled WGS sequence"/>
</dbReference>
<dbReference type="InParanoid" id="A0A2J7RAN8"/>
<reference evidence="1 2" key="1">
    <citation type="submission" date="2017-12" db="EMBL/GenBank/DDBJ databases">
        <title>Hemimetabolous genomes reveal molecular basis of termite eusociality.</title>
        <authorList>
            <person name="Harrison M.C."/>
            <person name="Jongepier E."/>
            <person name="Robertson H.M."/>
            <person name="Arning N."/>
            <person name="Bitard-Feildel T."/>
            <person name="Chao H."/>
            <person name="Childers C.P."/>
            <person name="Dinh H."/>
            <person name="Doddapaneni H."/>
            <person name="Dugan S."/>
            <person name="Gowin J."/>
            <person name="Greiner C."/>
            <person name="Han Y."/>
            <person name="Hu H."/>
            <person name="Hughes D.S.T."/>
            <person name="Huylmans A.-K."/>
            <person name="Kemena C."/>
            <person name="Kremer L.P.M."/>
            <person name="Lee S.L."/>
            <person name="Lopez-Ezquerra A."/>
            <person name="Mallet L."/>
            <person name="Monroy-Kuhn J.M."/>
            <person name="Moser A."/>
            <person name="Murali S.C."/>
            <person name="Muzny D.M."/>
            <person name="Otani S."/>
            <person name="Piulachs M.-D."/>
            <person name="Poelchau M."/>
            <person name="Qu J."/>
            <person name="Schaub F."/>
            <person name="Wada-Katsumata A."/>
            <person name="Worley K.C."/>
            <person name="Xie Q."/>
            <person name="Ylla G."/>
            <person name="Poulsen M."/>
            <person name="Gibbs R.A."/>
            <person name="Schal C."/>
            <person name="Richards S."/>
            <person name="Belles X."/>
            <person name="Korb J."/>
            <person name="Bornberg-Bauer E."/>
        </authorList>
    </citation>
    <scope>NUCLEOTIDE SEQUENCE [LARGE SCALE GENOMIC DNA]</scope>
    <source>
        <tissue evidence="1">Whole body</tissue>
    </source>
</reference>
<keyword evidence="2" id="KW-1185">Reference proteome</keyword>
<evidence type="ECO:0000313" key="1">
    <source>
        <dbReference type="EMBL" id="PNF37898.1"/>
    </source>
</evidence>
<comment type="caution">
    <text evidence="1">The sequence shown here is derived from an EMBL/GenBank/DDBJ whole genome shotgun (WGS) entry which is preliminary data.</text>
</comment>
<evidence type="ECO:0000313" key="2">
    <source>
        <dbReference type="Proteomes" id="UP000235965"/>
    </source>
</evidence>
<protein>
    <submittedName>
        <fullName evidence="1">Uncharacterized protein</fullName>
    </submittedName>
</protein>